<sequence length="114" mass="12657">MIQTKPPRPDGLEVPAEQVLAWGCDGTADLLCWLTSDDSPADWPVALYNRGDDAWIVADCGVVEFLYRTLNTEDEDDSLSGVMEWGAVGPRFLTEAEERRIKASGQDPWPDDTE</sequence>
<dbReference type="EMBL" id="CP108125">
    <property type="protein sequence ID" value="WTO80943.1"/>
    <property type="molecule type" value="Genomic_DNA"/>
</dbReference>
<accession>A0ABZ1IML7</accession>
<proteinExistence type="predicted"/>
<dbReference type="RefSeq" id="WP_406255888.1">
    <property type="nucleotide sequence ID" value="NZ_CP108125.1"/>
</dbReference>
<evidence type="ECO:0000313" key="1">
    <source>
        <dbReference type="EMBL" id="WTO80943.1"/>
    </source>
</evidence>
<reference evidence="1 2" key="1">
    <citation type="submission" date="2022-10" db="EMBL/GenBank/DDBJ databases">
        <title>The complete genomes of actinobacterial strains from the NBC collection.</title>
        <authorList>
            <person name="Joergensen T.S."/>
            <person name="Alvarez Arevalo M."/>
            <person name="Sterndorff E.B."/>
            <person name="Faurdal D."/>
            <person name="Vuksanovic O."/>
            <person name="Mourched A.-S."/>
            <person name="Charusanti P."/>
            <person name="Shaw S."/>
            <person name="Blin K."/>
            <person name="Weber T."/>
        </authorList>
    </citation>
    <scope>NUCLEOTIDE SEQUENCE [LARGE SCALE GENOMIC DNA]</scope>
    <source>
        <strain evidence="1 2">NBC_00206</strain>
    </source>
</reference>
<dbReference type="Proteomes" id="UP001622690">
    <property type="component" value="Chromosome"/>
</dbReference>
<gene>
    <name evidence="1" type="ORF">OHU27_00280</name>
</gene>
<organism evidence="1 2">
    <name type="scientific">Streptomyces nigra</name>
    <dbReference type="NCBI Taxonomy" id="1827580"/>
    <lineage>
        <taxon>Bacteria</taxon>
        <taxon>Bacillati</taxon>
        <taxon>Actinomycetota</taxon>
        <taxon>Actinomycetes</taxon>
        <taxon>Kitasatosporales</taxon>
        <taxon>Streptomycetaceae</taxon>
        <taxon>Streptomyces</taxon>
    </lineage>
</organism>
<evidence type="ECO:0000313" key="2">
    <source>
        <dbReference type="Proteomes" id="UP001622690"/>
    </source>
</evidence>
<name>A0ABZ1IML7_9ACTN</name>
<keyword evidence="2" id="KW-1185">Reference proteome</keyword>
<evidence type="ECO:0008006" key="3">
    <source>
        <dbReference type="Google" id="ProtNLM"/>
    </source>
</evidence>
<protein>
    <recommendedName>
        <fullName evidence="3">SMI1/KNR4 family protein</fullName>
    </recommendedName>
</protein>